<keyword evidence="4" id="KW-1185">Reference proteome</keyword>
<dbReference type="AlphaFoldDB" id="A0AAW2CYD9"/>
<feature type="coiled-coil region" evidence="1">
    <location>
        <begin position="1"/>
        <end position="28"/>
    </location>
</feature>
<evidence type="ECO:0000313" key="3">
    <source>
        <dbReference type="EMBL" id="KAL0003086.1"/>
    </source>
</evidence>
<accession>A0AAW2CYD9</accession>
<evidence type="ECO:0000256" key="1">
    <source>
        <dbReference type="SAM" id="Coils"/>
    </source>
</evidence>
<dbReference type="Proteomes" id="UP001459277">
    <property type="component" value="Unassembled WGS sequence"/>
</dbReference>
<reference evidence="3 4" key="1">
    <citation type="submission" date="2024-01" db="EMBL/GenBank/DDBJ databases">
        <title>A telomere-to-telomere, gap-free genome of sweet tea (Lithocarpus litseifolius).</title>
        <authorList>
            <person name="Zhou J."/>
        </authorList>
    </citation>
    <scope>NUCLEOTIDE SEQUENCE [LARGE SCALE GENOMIC DNA]</scope>
    <source>
        <strain evidence="3">Zhou-2022a</strain>
        <tissue evidence="3">Leaf</tissue>
    </source>
</reference>
<proteinExistence type="predicted"/>
<gene>
    <name evidence="3" type="ORF">SO802_016867</name>
</gene>
<comment type="caution">
    <text evidence="3">The sequence shown here is derived from an EMBL/GenBank/DDBJ whole genome shotgun (WGS) entry which is preliminary data.</text>
</comment>
<name>A0AAW2CYD9_9ROSI</name>
<evidence type="ECO:0000313" key="4">
    <source>
        <dbReference type="Proteomes" id="UP001459277"/>
    </source>
</evidence>
<dbReference type="EMBL" id="JAZDWU010000005">
    <property type="protein sequence ID" value="KAL0003086.1"/>
    <property type="molecule type" value="Genomic_DNA"/>
</dbReference>
<protein>
    <submittedName>
        <fullName evidence="3">Uncharacterized protein</fullName>
    </submittedName>
</protein>
<organism evidence="3 4">
    <name type="scientific">Lithocarpus litseifolius</name>
    <dbReference type="NCBI Taxonomy" id="425828"/>
    <lineage>
        <taxon>Eukaryota</taxon>
        <taxon>Viridiplantae</taxon>
        <taxon>Streptophyta</taxon>
        <taxon>Embryophyta</taxon>
        <taxon>Tracheophyta</taxon>
        <taxon>Spermatophyta</taxon>
        <taxon>Magnoliopsida</taxon>
        <taxon>eudicotyledons</taxon>
        <taxon>Gunneridae</taxon>
        <taxon>Pentapetalae</taxon>
        <taxon>rosids</taxon>
        <taxon>fabids</taxon>
        <taxon>Fagales</taxon>
        <taxon>Fagaceae</taxon>
        <taxon>Lithocarpus</taxon>
    </lineage>
</organism>
<feature type="region of interest" description="Disordered" evidence="2">
    <location>
        <begin position="48"/>
        <end position="78"/>
    </location>
</feature>
<sequence>MKEKLSQFEEMEQRMARMLHQMQHISSQCNQHSTSVDLENLDLEEVDKEMAVNEASHSTAPEDNAPIPSPTSSDEATA</sequence>
<evidence type="ECO:0000256" key="2">
    <source>
        <dbReference type="SAM" id="MobiDB-lite"/>
    </source>
</evidence>
<keyword evidence="1" id="KW-0175">Coiled coil</keyword>